<sequence length="369" mass="42311">MFKVTNSWNQSFRYGKKYIRSLIRKYLPPPDILNDLCYCYGRKSKIIKDMCEAVLLQIKETIEALPGCLDIVADIYPSYTIESENHIVFLVTLKEQVDTTLFKKYIPFATEYRVIGYYTTEAKSIYKSEIFTPMTARDQLKVKQCINMHSKDLFNKHRYLSIITANVVKSRGFKTNSHVQDKQLCIVLFVHAKGFVPIAEDPFFDAYDEIAIDVLEGVFIPYGNTSLEFHQDVKMGCKIMRNCDNGGTLGGFIDHHTHGLVGLTCAHALLHQKELESCLKHRANLRLSDWPTEYREKGKRHVFQPVEDPNRGPLGQIVEAVYCHGGENQSGVEAVLFRVESQFPLSGGFPSVKKHVVEYVVQQHFMVKR</sequence>
<accession>A0ABY7F0Y4</accession>
<protein>
    <submittedName>
        <fullName evidence="1">Uncharacterized protein</fullName>
    </submittedName>
</protein>
<gene>
    <name evidence="1" type="ORF">MAR_030437</name>
</gene>
<dbReference type="Proteomes" id="UP001164746">
    <property type="component" value="Chromosome 10"/>
</dbReference>
<keyword evidence="2" id="KW-1185">Reference proteome</keyword>
<reference evidence="1" key="1">
    <citation type="submission" date="2022-11" db="EMBL/GenBank/DDBJ databases">
        <title>Centuries of genome instability and evolution in soft-shell clam transmissible cancer (bioRxiv).</title>
        <authorList>
            <person name="Hart S.F.M."/>
            <person name="Yonemitsu M.A."/>
            <person name="Giersch R.M."/>
            <person name="Beal B.F."/>
            <person name="Arriagada G."/>
            <person name="Davis B.W."/>
            <person name="Ostrander E.A."/>
            <person name="Goff S.P."/>
            <person name="Metzger M.J."/>
        </authorList>
    </citation>
    <scope>NUCLEOTIDE SEQUENCE</scope>
    <source>
        <strain evidence="1">MELC-2E11</strain>
        <tissue evidence="1">Siphon/mantle</tissue>
    </source>
</reference>
<evidence type="ECO:0000313" key="1">
    <source>
        <dbReference type="EMBL" id="WAR15843.1"/>
    </source>
</evidence>
<dbReference type="EMBL" id="CP111021">
    <property type="protein sequence ID" value="WAR15843.1"/>
    <property type="molecule type" value="Genomic_DNA"/>
</dbReference>
<evidence type="ECO:0000313" key="2">
    <source>
        <dbReference type="Proteomes" id="UP001164746"/>
    </source>
</evidence>
<proteinExistence type="predicted"/>
<organism evidence="1 2">
    <name type="scientific">Mya arenaria</name>
    <name type="common">Soft-shell clam</name>
    <dbReference type="NCBI Taxonomy" id="6604"/>
    <lineage>
        <taxon>Eukaryota</taxon>
        <taxon>Metazoa</taxon>
        <taxon>Spiralia</taxon>
        <taxon>Lophotrochozoa</taxon>
        <taxon>Mollusca</taxon>
        <taxon>Bivalvia</taxon>
        <taxon>Autobranchia</taxon>
        <taxon>Heteroconchia</taxon>
        <taxon>Euheterodonta</taxon>
        <taxon>Imparidentia</taxon>
        <taxon>Neoheterodontei</taxon>
        <taxon>Myida</taxon>
        <taxon>Myoidea</taxon>
        <taxon>Myidae</taxon>
        <taxon>Mya</taxon>
    </lineage>
</organism>
<name>A0ABY7F0Y4_MYAAR</name>